<evidence type="ECO:0000313" key="3">
    <source>
        <dbReference type="Proteomes" id="UP000636709"/>
    </source>
</evidence>
<reference evidence="2" key="1">
    <citation type="submission" date="2020-07" db="EMBL/GenBank/DDBJ databases">
        <title>Genome sequence and genetic diversity analysis of an under-domesticated orphan crop, white fonio (Digitaria exilis).</title>
        <authorList>
            <person name="Bennetzen J.L."/>
            <person name="Chen S."/>
            <person name="Ma X."/>
            <person name="Wang X."/>
            <person name="Yssel A.E.J."/>
            <person name="Chaluvadi S.R."/>
            <person name="Johnson M."/>
            <person name="Gangashetty P."/>
            <person name="Hamidou F."/>
            <person name="Sanogo M.D."/>
            <person name="Zwaenepoel A."/>
            <person name="Wallace J."/>
            <person name="Van De Peer Y."/>
            <person name="Van Deynze A."/>
        </authorList>
    </citation>
    <scope>NUCLEOTIDE SEQUENCE</scope>
    <source>
        <tissue evidence="2">Leaves</tissue>
    </source>
</reference>
<dbReference type="AlphaFoldDB" id="A0A835E5E8"/>
<keyword evidence="1" id="KW-0812">Transmembrane</keyword>
<name>A0A835E5E8_9POAL</name>
<evidence type="ECO:0000313" key="2">
    <source>
        <dbReference type="EMBL" id="KAF8661564.1"/>
    </source>
</evidence>
<protein>
    <submittedName>
        <fullName evidence="2">Uncharacterized protein</fullName>
    </submittedName>
</protein>
<accession>A0A835E5E8</accession>
<keyword evidence="1" id="KW-1133">Transmembrane helix</keyword>
<dbReference type="OrthoDB" id="271386at2759"/>
<dbReference type="Proteomes" id="UP000636709">
    <property type="component" value="Unassembled WGS sequence"/>
</dbReference>
<organism evidence="2 3">
    <name type="scientific">Digitaria exilis</name>
    <dbReference type="NCBI Taxonomy" id="1010633"/>
    <lineage>
        <taxon>Eukaryota</taxon>
        <taxon>Viridiplantae</taxon>
        <taxon>Streptophyta</taxon>
        <taxon>Embryophyta</taxon>
        <taxon>Tracheophyta</taxon>
        <taxon>Spermatophyta</taxon>
        <taxon>Magnoliopsida</taxon>
        <taxon>Liliopsida</taxon>
        <taxon>Poales</taxon>
        <taxon>Poaceae</taxon>
        <taxon>PACMAD clade</taxon>
        <taxon>Panicoideae</taxon>
        <taxon>Panicodae</taxon>
        <taxon>Paniceae</taxon>
        <taxon>Anthephorinae</taxon>
        <taxon>Digitaria</taxon>
    </lineage>
</organism>
<proteinExistence type="predicted"/>
<gene>
    <name evidence="2" type="ORF">HU200_056985</name>
</gene>
<feature type="transmembrane region" description="Helical" evidence="1">
    <location>
        <begin position="21"/>
        <end position="45"/>
    </location>
</feature>
<keyword evidence="3" id="KW-1185">Reference proteome</keyword>
<sequence length="91" mass="10041">MAKIMPKALLPQSKVMKGPSQIGVTTIFAYLILSIIVVSSVYAAFKYWVGKGPAEGTKVLTQLCNRFCCCIIQLDNFSGCRPMNTCILHRL</sequence>
<dbReference type="EMBL" id="JACEFO010002394">
    <property type="protein sequence ID" value="KAF8661564.1"/>
    <property type="molecule type" value="Genomic_DNA"/>
</dbReference>
<keyword evidence="1" id="KW-0472">Membrane</keyword>
<comment type="caution">
    <text evidence="2">The sequence shown here is derived from an EMBL/GenBank/DDBJ whole genome shotgun (WGS) entry which is preliminary data.</text>
</comment>
<evidence type="ECO:0000256" key="1">
    <source>
        <dbReference type="SAM" id="Phobius"/>
    </source>
</evidence>